<evidence type="ECO:0000256" key="7">
    <source>
        <dbReference type="SAM" id="MobiDB-lite"/>
    </source>
</evidence>
<dbReference type="GO" id="GO:0003700">
    <property type="term" value="F:DNA-binding transcription factor activity"/>
    <property type="evidence" value="ECO:0007669"/>
    <property type="project" value="InterPro"/>
</dbReference>
<keyword evidence="1" id="KW-0479">Metal-binding</keyword>
<feature type="region of interest" description="Disordered" evidence="7">
    <location>
        <begin position="163"/>
        <end position="189"/>
    </location>
</feature>
<dbReference type="Gene3D" id="3.30.160.60">
    <property type="entry name" value="Classic Zinc Finger"/>
    <property type="match status" value="1"/>
</dbReference>
<accession>A0AAD1ZKS7</accession>
<dbReference type="GO" id="GO:0008270">
    <property type="term" value="F:zinc ion binding"/>
    <property type="evidence" value="ECO:0007669"/>
    <property type="project" value="UniProtKB-KW"/>
</dbReference>
<evidence type="ECO:0000256" key="4">
    <source>
        <dbReference type="ARBA" id="ARBA00022833"/>
    </source>
</evidence>
<keyword evidence="4" id="KW-0862">Zinc</keyword>
<dbReference type="GO" id="GO:0005634">
    <property type="term" value="C:nucleus"/>
    <property type="evidence" value="ECO:0007669"/>
    <property type="project" value="TreeGrafter"/>
</dbReference>
<name>A0AAD1ZKS7_9LAMI</name>
<feature type="region of interest" description="Disordered" evidence="7">
    <location>
        <begin position="210"/>
        <end position="233"/>
    </location>
</feature>
<dbReference type="SUPFAM" id="SSF57667">
    <property type="entry name" value="beta-beta-alpha zinc fingers"/>
    <property type="match status" value="1"/>
</dbReference>
<evidence type="ECO:0000256" key="3">
    <source>
        <dbReference type="ARBA" id="ARBA00022771"/>
    </source>
</evidence>
<evidence type="ECO:0000256" key="1">
    <source>
        <dbReference type="ARBA" id="ARBA00022723"/>
    </source>
</evidence>
<keyword evidence="10" id="KW-1185">Reference proteome</keyword>
<dbReference type="InterPro" id="IPR013087">
    <property type="entry name" value="Znf_C2H2_type"/>
</dbReference>
<reference evidence="9" key="1">
    <citation type="submission" date="2023-05" db="EMBL/GenBank/DDBJ databases">
        <authorList>
            <person name="Huff M."/>
        </authorList>
    </citation>
    <scope>NUCLEOTIDE SEQUENCE</scope>
</reference>
<keyword evidence="3" id="KW-0863">Zinc-finger</keyword>
<dbReference type="EMBL" id="OU503046">
    <property type="protein sequence ID" value="CAI9771380.1"/>
    <property type="molecule type" value="Genomic_DNA"/>
</dbReference>
<dbReference type="PROSITE" id="PS00028">
    <property type="entry name" value="ZINC_FINGER_C2H2_1"/>
    <property type="match status" value="2"/>
</dbReference>
<dbReference type="PANTHER" id="PTHR45988">
    <property type="entry name" value="C2H2 TYPE ZINC FINGER TRANSCRIPTION FACTOR FAMILY-RELATED"/>
    <property type="match status" value="1"/>
</dbReference>
<feature type="region of interest" description="Disordered" evidence="7">
    <location>
        <begin position="111"/>
        <end position="130"/>
    </location>
</feature>
<organism evidence="9 10">
    <name type="scientific">Fraxinus pennsylvanica</name>
    <dbReference type="NCBI Taxonomy" id="56036"/>
    <lineage>
        <taxon>Eukaryota</taxon>
        <taxon>Viridiplantae</taxon>
        <taxon>Streptophyta</taxon>
        <taxon>Embryophyta</taxon>
        <taxon>Tracheophyta</taxon>
        <taxon>Spermatophyta</taxon>
        <taxon>Magnoliopsida</taxon>
        <taxon>eudicotyledons</taxon>
        <taxon>Gunneridae</taxon>
        <taxon>Pentapetalae</taxon>
        <taxon>asterids</taxon>
        <taxon>lamiids</taxon>
        <taxon>Lamiales</taxon>
        <taxon>Oleaceae</taxon>
        <taxon>Oleeae</taxon>
        <taxon>Fraxinus</taxon>
    </lineage>
</organism>
<evidence type="ECO:0000256" key="6">
    <source>
        <dbReference type="ARBA" id="ARBA00023163"/>
    </source>
</evidence>
<dbReference type="InterPro" id="IPR044653">
    <property type="entry name" value="AZF1/2/3-like"/>
</dbReference>
<feature type="domain" description="C2H2-type" evidence="8">
    <location>
        <begin position="149"/>
        <end position="169"/>
    </location>
</feature>
<keyword evidence="5" id="KW-0805">Transcription regulation</keyword>
<evidence type="ECO:0000313" key="10">
    <source>
        <dbReference type="Proteomes" id="UP000834106"/>
    </source>
</evidence>
<feature type="domain" description="C2H2-type" evidence="8">
    <location>
        <begin position="93"/>
        <end position="113"/>
    </location>
</feature>
<keyword evidence="2" id="KW-0677">Repeat</keyword>
<evidence type="ECO:0000259" key="8">
    <source>
        <dbReference type="PROSITE" id="PS00028"/>
    </source>
</evidence>
<dbReference type="InterPro" id="IPR036236">
    <property type="entry name" value="Znf_C2H2_sf"/>
</dbReference>
<dbReference type="AlphaFoldDB" id="A0AAD1ZKS7"/>
<dbReference type="SMART" id="SM00355">
    <property type="entry name" value="ZnF_C2H2"/>
    <property type="match status" value="2"/>
</dbReference>
<sequence>MELEALNSLNTTSPPFHLDKAGLSSFRQWLNGKRSRRPHSVEQNEPTEEEHLAICLMMLARGGSPATTAALLQKQSQSETRLPPDSTKVMYKCSVCGKAFGSYQALGGHKTIHRKKTGSRDRIQENSTISASATTTTSAITKCCRTHKCSICHKCFPTGQALGGHKRRHYEGGATSNGGGAASSAITSSERVQSTVTHRDFDLNLPALPQFRPDFGSGEDEVESPHPAKKFRL</sequence>
<dbReference type="GO" id="GO:0000976">
    <property type="term" value="F:transcription cis-regulatory region binding"/>
    <property type="evidence" value="ECO:0007669"/>
    <property type="project" value="TreeGrafter"/>
</dbReference>
<proteinExistence type="predicted"/>
<protein>
    <recommendedName>
        <fullName evidence="8">C2H2-type domain-containing protein</fullName>
    </recommendedName>
</protein>
<evidence type="ECO:0000256" key="5">
    <source>
        <dbReference type="ARBA" id="ARBA00023015"/>
    </source>
</evidence>
<keyword evidence="6" id="KW-0804">Transcription</keyword>
<evidence type="ECO:0000313" key="9">
    <source>
        <dbReference type="EMBL" id="CAI9771380.1"/>
    </source>
</evidence>
<dbReference type="Proteomes" id="UP000834106">
    <property type="component" value="Chromosome 11"/>
</dbReference>
<dbReference type="Pfam" id="PF13912">
    <property type="entry name" value="zf-C2H2_6"/>
    <property type="match status" value="2"/>
</dbReference>
<gene>
    <name evidence="9" type="ORF">FPE_LOCUS18810</name>
</gene>
<dbReference type="PANTHER" id="PTHR45988:SF92">
    <property type="entry name" value="C2H2 TYPE ZINC FINGER TRANSCRIPTION FACTOR FAMILY-RELATED"/>
    <property type="match status" value="1"/>
</dbReference>
<evidence type="ECO:0000256" key="2">
    <source>
        <dbReference type="ARBA" id="ARBA00022737"/>
    </source>
</evidence>